<name>A0A167GDQ9_CALVF</name>
<accession>A0A167GDQ9</accession>
<evidence type="ECO:0008006" key="3">
    <source>
        <dbReference type="Google" id="ProtNLM"/>
    </source>
</evidence>
<dbReference type="InterPro" id="IPR051678">
    <property type="entry name" value="AGP_Transferase"/>
</dbReference>
<dbReference type="STRING" id="1330018.A0A167GDQ9"/>
<evidence type="ECO:0000313" key="2">
    <source>
        <dbReference type="Proteomes" id="UP000076738"/>
    </source>
</evidence>
<dbReference type="OrthoDB" id="10003767at2759"/>
<gene>
    <name evidence="1" type="ORF">CALVIDRAFT_392446</name>
</gene>
<evidence type="ECO:0000313" key="1">
    <source>
        <dbReference type="EMBL" id="KZO90449.1"/>
    </source>
</evidence>
<keyword evidence="2" id="KW-1185">Reference proteome</keyword>
<dbReference type="PANTHER" id="PTHR21310">
    <property type="entry name" value="AMINOGLYCOSIDE PHOSPHOTRANSFERASE-RELATED-RELATED"/>
    <property type="match status" value="1"/>
</dbReference>
<dbReference type="EMBL" id="KV417341">
    <property type="protein sequence ID" value="KZO90449.1"/>
    <property type="molecule type" value="Genomic_DNA"/>
</dbReference>
<reference evidence="1 2" key="1">
    <citation type="journal article" date="2016" name="Mol. Biol. Evol.">
        <title>Comparative Genomics of Early-Diverging Mushroom-Forming Fungi Provides Insights into the Origins of Lignocellulose Decay Capabilities.</title>
        <authorList>
            <person name="Nagy L.G."/>
            <person name="Riley R."/>
            <person name="Tritt A."/>
            <person name="Adam C."/>
            <person name="Daum C."/>
            <person name="Floudas D."/>
            <person name="Sun H."/>
            <person name="Yadav J.S."/>
            <person name="Pangilinan J."/>
            <person name="Larsson K.H."/>
            <person name="Matsuura K."/>
            <person name="Barry K."/>
            <person name="Labutti K."/>
            <person name="Kuo R."/>
            <person name="Ohm R.A."/>
            <person name="Bhattacharya S.S."/>
            <person name="Shirouzu T."/>
            <person name="Yoshinaga Y."/>
            <person name="Martin F.M."/>
            <person name="Grigoriev I.V."/>
            <person name="Hibbett D.S."/>
        </authorList>
    </citation>
    <scope>NUCLEOTIDE SEQUENCE [LARGE SCALE GENOMIC DNA]</scope>
    <source>
        <strain evidence="1 2">TUFC12733</strain>
    </source>
</reference>
<organism evidence="1 2">
    <name type="scientific">Calocera viscosa (strain TUFC12733)</name>
    <dbReference type="NCBI Taxonomy" id="1330018"/>
    <lineage>
        <taxon>Eukaryota</taxon>
        <taxon>Fungi</taxon>
        <taxon>Dikarya</taxon>
        <taxon>Basidiomycota</taxon>
        <taxon>Agaricomycotina</taxon>
        <taxon>Dacrymycetes</taxon>
        <taxon>Dacrymycetales</taxon>
        <taxon>Dacrymycetaceae</taxon>
        <taxon>Calocera</taxon>
    </lineage>
</organism>
<dbReference type="PANTHER" id="PTHR21310:SF13">
    <property type="entry name" value="AMINOGLYCOSIDE PHOSPHOTRANSFERASE DOMAIN-CONTAINING PROTEIN"/>
    <property type="match status" value="1"/>
</dbReference>
<protein>
    <recommendedName>
        <fullName evidence="3">Aminoglycoside phosphotransferase domain-containing protein</fullName>
    </recommendedName>
</protein>
<sequence>MEQVAAILLQLFHLNFDKIGSLCRTFDEVEKRWDYTVGPMVTMRRLPSSNITGPPLDPGPWNSGRAWLINRARGHMLYQRRVQEKPDVANMERIIALINESEVSNGVPTQGELTHCGLYHPDFGLHQIIVRRSQQDPSRVVLVAAIDWEAAQVMPRWALGRVPDIKGDISDDLLAHCHAAMLKDDLYRRAHVDGLQARNLCTLAQTADSLRPRVELLENFRQGKWTDTATMAG</sequence>
<proteinExistence type="predicted"/>
<dbReference type="AlphaFoldDB" id="A0A167GDQ9"/>
<dbReference type="Proteomes" id="UP000076738">
    <property type="component" value="Unassembled WGS sequence"/>
</dbReference>